<dbReference type="EMBL" id="JABEQG010000003">
    <property type="protein sequence ID" value="MBB2155239.1"/>
    <property type="molecule type" value="Genomic_DNA"/>
</dbReference>
<dbReference type="InterPro" id="IPR010349">
    <property type="entry name" value="Asparaginase_II"/>
</dbReference>
<comment type="caution">
    <text evidence="1">The sequence shown here is derived from an EMBL/GenBank/DDBJ whole genome shotgun (WGS) entry which is preliminary data.</text>
</comment>
<dbReference type="Proteomes" id="UP000550787">
    <property type="component" value="Unassembled WGS sequence"/>
</dbReference>
<dbReference type="PANTHER" id="PTHR42110">
    <property type="entry name" value="L-ASPARAGINASE, PUTATIVE (AFU_ORTHOLOGUE AFUA_3G11890)-RELATED"/>
    <property type="match status" value="1"/>
</dbReference>
<proteinExistence type="predicted"/>
<dbReference type="RefSeq" id="WP_012554058.1">
    <property type="nucleotide sequence ID" value="NZ_JABEQG010000003.1"/>
</dbReference>
<organism evidence="1 2">
    <name type="scientific">Gluconacetobacter diazotrophicus</name>
    <name type="common">Acetobacter diazotrophicus</name>
    <dbReference type="NCBI Taxonomy" id="33996"/>
    <lineage>
        <taxon>Bacteria</taxon>
        <taxon>Pseudomonadati</taxon>
        <taxon>Pseudomonadota</taxon>
        <taxon>Alphaproteobacteria</taxon>
        <taxon>Acetobacterales</taxon>
        <taxon>Acetobacteraceae</taxon>
        <taxon>Gluconacetobacter</taxon>
    </lineage>
</organism>
<accession>A0A7W4I3S7</accession>
<gene>
    <name evidence="1" type="ORF">HLH33_02760</name>
</gene>
<dbReference type="AlphaFoldDB" id="A0A7W4I3S7"/>
<name>A0A7W4I3S7_GLUDI</name>
<dbReference type="PANTHER" id="PTHR42110:SF1">
    <property type="entry name" value="L-ASPARAGINASE, PUTATIVE (AFU_ORTHOLOGUE AFUA_3G11890)-RELATED"/>
    <property type="match status" value="1"/>
</dbReference>
<evidence type="ECO:0000313" key="2">
    <source>
        <dbReference type="Proteomes" id="UP000550787"/>
    </source>
</evidence>
<sequence>MESAIAEIERGGRVESRHAGTAVVVDAAGKVVFSLGDIDRPTYPRSAVKAFLALPLVESGAAGRLGLEDEELALACASHTGEAAHVAVAARMLARTGHDAACLECGTHWPVDADAAHALARAGGAPSALHNNCSGKHAGFVCLACDQDQKLGGYIHPDHPVMREVTAALADVTGAAHGPDNMGIDGCSIPTYAIPLRALAHGFARFGTGHGLGPERARAAARLRAAVAAAPFMVGGTGRFDSVLMQEMGPAVFSKMGAEGIMAASLPDQGLGIAVKCHDGAPRAAEVAMAALLMRFLGPDARDNPVLRGLAQHDLRNWNGITVGRVRAAGPMHPDHRP</sequence>
<reference evidence="1 2" key="1">
    <citation type="submission" date="2020-04" db="EMBL/GenBank/DDBJ databases">
        <title>Description of novel Gluconacetobacter.</title>
        <authorList>
            <person name="Sombolestani A."/>
        </authorList>
    </citation>
    <scope>NUCLEOTIDE SEQUENCE [LARGE SCALE GENOMIC DNA]</scope>
    <source>
        <strain evidence="1 2">LMG 7603</strain>
    </source>
</reference>
<evidence type="ECO:0000313" key="1">
    <source>
        <dbReference type="EMBL" id="MBB2155239.1"/>
    </source>
</evidence>
<dbReference type="Pfam" id="PF06089">
    <property type="entry name" value="Asparaginase_II"/>
    <property type="match status" value="1"/>
</dbReference>
<protein>
    <submittedName>
        <fullName evidence="1">Asparaginase</fullName>
    </submittedName>
</protein>